<accession>A0A2P8HTH3</accession>
<dbReference type="AlphaFoldDB" id="A0A2P8HTH3"/>
<evidence type="ECO:0008006" key="3">
    <source>
        <dbReference type="Google" id="ProtNLM"/>
    </source>
</evidence>
<name>A0A2P8HTH3_CHINA</name>
<gene>
    <name evidence="1" type="ORF">CLV51_101860</name>
</gene>
<dbReference type="RefSeq" id="WP_106526756.1">
    <property type="nucleotide sequence ID" value="NZ_PYAW01000001.1"/>
</dbReference>
<proteinExistence type="predicted"/>
<comment type="caution">
    <text evidence="1">The sequence shown here is derived from an EMBL/GenBank/DDBJ whole genome shotgun (WGS) entry which is preliminary data.</text>
</comment>
<protein>
    <recommendedName>
        <fullName evidence="3">CHRD domain-containing protein</fullName>
    </recommendedName>
</protein>
<dbReference type="OrthoDB" id="664847at2"/>
<evidence type="ECO:0000313" key="2">
    <source>
        <dbReference type="Proteomes" id="UP000240971"/>
    </source>
</evidence>
<sequence>MHMFNKHALRTGVVIATVLGITFTACKKDDNNTPTPPTPRSKSFDVLGTDAKKVGAITVTENTDSSVNVVLNLTKNVKDTVHNVFFIGGKTGAPTTDTLLKLEAKGTGAAMNIDLFSKVKTIKLNRAGGVTKDTAFRFNDAVNYSAYLKVLHSKNKADTIAIGNFGKSI</sequence>
<dbReference type="PROSITE" id="PS51257">
    <property type="entry name" value="PROKAR_LIPOPROTEIN"/>
    <property type="match status" value="1"/>
</dbReference>
<organism evidence="1 2">
    <name type="scientific">Chitinophaga niastensis</name>
    <dbReference type="NCBI Taxonomy" id="536980"/>
    <lineage>
        <taxon>Bacteria</taxon>
        <taxon>Pseudomonadati</taxon>
        <taxon>Bacteroidota</taxon>
        <taxon>Chitinophagia</taxon>
        <taxon>Chitinophagales</taxon>
        <taxon>Chitinophagaceae</taxon>
        <taxon>Chitinophaga</taxon>
    </lineage>
</organism>
<evidence type="ECO:0000313" key="1">
    <source>
        <dbReference type="EMBL" id="PSL49526.1"/>
    </source>
</evidence>
<dbReference type="Proteomes" id="UP000240971">
    <property type="component" value="Unassembled WGS sequence"/>
</dbReference>
<reference evidence="1 2" key="1">
    <citation type="submission" date="2018-03" db="EMBL/GenBank/DDBJ databases">
        <title>Genomic Encyclopedia of Archaeal and Bacterial Type Strains, Phase II (KMG-II): from individual species to whole genera.</title>
        <authorList>
            <person name="Goeker M."/>
        </authorList>
    </citation>
    <scope>NUCLEOTIDE SEQUENCE [LARGE SCALE GENOMIC DNA]</scope>
    <source>
        <strain evidence="1 2">DSM 24859</strain>
    </source>
</reference>
<keyword evidence="2" id="KW-1185">Reference proteome</keyword>
<dbReference type="EMBL" id="PYAW01000001">
    <property type="protein sequence ID" value="PSL49526.1"/>
    <property type="molecule type" value="Genomic_DNA"/>
</dbReference>